<dbReference type="CDD" id="cd08953">
    <property type="entry name" value="KR_2_SDR_x"/>
    <property type="match status" value="2"/>
</dbReference>
<keyword evidence="9" id="KW-0677">Repeat</keyword>
<dbReference type="CDD" id="cd00833">
    <property type="entry name" value="PKS"/>
    <property type="match status" value="4"/>
</dbReference>
<comment type="pathway">
    <text evidence="4">Antibiotic biosynthesis; bacillaene biosynthesis.</text>
</comment>
<feature type="domain" description="Carrier" evidence="13">
    <location>
        <begin position="5455"/>
        <end position="5534"/>
    </location>
</feature>
<dbReference type="Gene3D" id="2.30.38.10">
    <property type="entry name" value="Luciferase, Domain 3"/>
    <property type="match status" value="1"/>
</dbReference>
<dbReference type="GO" id="GO:0009403">
    <property type="term" value="P:toxin biosynthetic process"/>
    <property type="evidence" value="ECO:0007669"/>
    <property type="project" value="UniProtKB-ARBA"/>
</dbReference>
<dbReference type="Pfam" id="PF22336">
    <property type="entry name" value="RhiE-like_linker"/>
    <property type="match status" value="2"/>
</dbReference>
<dbReference type="SUPFAM" id="SSF47336">
    <property type="entry name" value="ACP-like"/>
    <property type="match status" value="5"/>
</dbReference>
<feature type="domain" description="PKS/mFAS DH" evidence="15">
    <location>
        <begin position="3553"/>
        <end position="3830"/>
    </location>
</feature>
<dbReference type="SMART" id="SM00826">
    <property type="entry name" value="PKS_DH"/>
    <property type="match status" value="1"/>
</dbReference>
<dbReference type="Pfam" id="PF22621">
    <property type="entry name" value="CurL-like_PKS_C"/>
    <property type="match status" value="2"/>
</dbReference>
<dbReference type="Gene3D" id="3.40.50.720">
    <property type="entry name" value="NAD(P)-binding Rossmann-like Domain"/>
    <property type="match status" value="2"/>
</dbReference>
<dbReference type="PROSITE" id="PS52019">
    <property type="entry name" value="PKS_MFAS_DH"/>
    <property type="match status" value="3"/>
</dbReference>
<keyword evidence="17" id="KW-1185">Reference proteome</keyword>
<evidence type="ECO:0000259" key="15">
    <source>
        <dbReference type="PROSITE" id="PS52019"/>
    </source>
</evidence>
<dbReference type="InterPro" id="IPR029063">
    <property type="entry name" value="SAM-dependent_MTases_sf"/>
</dbReference>
<feature type="region of interest" description="C-terminal hotdog fold" evidence="11">
    <location>
        <begin position="1833"/>
        <end position="1970"/>
    </location>
</feature>
<keyword evidence="12" id="KW-0175">Coiled coil</keyword>
<dbReference type="Pfam" id="PF21394">
    <property type="entry name" value="Beta-ketacyl_N"/>
    <property type="match status" value="1"/>
</dbReference>
<dbReference type="Gene3D" id="3.30.559.10">
    <property type="entry name" value="Chloramphenicol acetyltransferase-like domain"/>
    <property type="match status" value="1"/>
</dbReference>
<dbReference type="GO" id="GO:0005886">
    <property type="term" value="C:plasma membrane"/>
    <property type="evidence" value="ECO:0007669"/>
    <property type="project" value="TreeGrafter"/>
</dbReference>
<dbReference type="InterPro" id="IPR045851">
    <property type="entry name" value="AMP-bd_C_sf"/>
</dbReference>
<dbReference type="InterPro" id="IPR020841">
    <property type="entry name" value="PKS_Beta-ketoAc_synthase_dom"/>
</dbReference>
<feature type="domain" description="Ketosynthase family 3 (KS3)" evidence="14">
    <location>
        <begin position="1093"/>
        <end position="1525"/>
    </location>
</feature>
<dbReference type="InterPro" id="IPR042104">
    <property type="entry name" value="PKS_dehydratase_sf"/>
</dbReference>
<dbReference type="InterPro" id="IPR001242">
    <property type="entry name" value="Condensation_dom"/>
</dbReference>
<reference evidence="16 17" key="1">
    <citation type="submission" date="2016-10" db="EMBL/GenBank/DDBJ databases">
        <authorList>
            <person name="de Groot N.N."/>
        </authorList>
    </citation>
    <scope>NUCLEOTIDE SEQUENCE [LARGE SCALE GENOMIC DNA]</scope>
    <source>
        <strain evidence="16 17">743A</strain>
    </source>
</reference>
<evidence type="ECO:0000259" key="13">
    <source>
        <dbReference type="PROSITE" id="PS50075"/>
    </source>
</evidence>
<dbReference type="UniPathway" id="UPA01003"/>
<dbReference type="PANTHER" id="PTHR43775">
    <property type="entry name" value="FATTY ACID SYNTHASE"/>
    <property type="match status" value="1"/>
</dbReference>
<dbReference type="GO" id="GO:0004315">
    <property type="term" value="F:3-oxoacyl-[acyl-carrier-protein] synthase activity"/>
    <property type="evidence" value="ECO:0007669"/>
    <property type="project" value="InterPro"/>
</dbReference>
<dbReference type="GO" id="GO:0006633">
    <property type="term" value="P:fatty acid biosynthetic process"/>
    <property type="evidence" value="ECO:0007669"/>
    <property type="project" value="InterPro"/>
</dbReference>
<dbReference type="PROSITE" id="PS00098">
    <property type="entry name" value="THIOLASE_1"/>
    <property type="match status" value="1"/>
</dbReference>
<dbReference type="FunFam" id="3.40.47.10:FF:000019">
    <property type="entry name" value="Polyketide synthase type I"/>
    <property type="match status" value="3"/>
</dbReference>
<dbReference type="Gene3D" id="3.30.300.30">
    <property type="match status" value="1"/>
</dbReference>
<evidence type="ECO:0000256" key="4">
    <source>
        <dbReference type="ARBA" id="ARBA00004789"/>
    </source>
</evidence>
<dbReference type="InterPro" id="IPR049490">
    <property type="entry name" value="C883_1060-like_KR_N"/>
</dbReference>
<evidence type="ECO:0000256" key="8">
    <source>
        <dbReference type="ARBA" id="ARBA00022679"/>
    </source>
</evidence>
<dbReference type="InterPro" id="IPR049552">
    <property type="entry name" value="PKS_DH_N"/>
</dbReference>
<dbReference type="Gene3D" id="1.10.1200.10">
    <property type="entry name" value="ACP-like"/>
    <property type="match status" value="5"/>
</dbReference>
<dbReference type="InterPro" id="IPR057326">
    <property type="entry name" value="KR_dom"/>
</dbReference>
<dbReference type="PANTHER" id="PTHR43775:SF37">
    <property type="entry name" value="SI:DKEY-61P9.11"/>
    <property type="match status" value="1"/>
</dbReference>
<keyword evidence="7" id="KW-0597">Phosphoprotein</keyword>
<dbReference type="InterPro" id="IPR032821">
    <property type="entry name" value="PKS_assoc"/>
</dbReference>
<dbReference type="PROSITE" id="PS00012">
    <property type="entry name" value="PHOSPHOPANTETHEINE"/>
    <property type="match status" value="1"/>
</dbReference>
<evidence type="ECO:0000256" key="5">
    <source>
        <dbReference type="ARBA" id="ARBA00022450"/>
    </source>
</evidence>
<dbReference type="Gene3D" id="3.40.50.150">
    <property type="entry name" value="Vaccinia Virus protein VP39"/>
    <property type="match status" value="1"/>
</dbReference>
<dbReference type="InterPro" id="IPR016039">
    <property type="entry name" value="Thiolase-like"/>
</dbReference>
<dbReference type="InterPro" id="IPR013968">
    <property type="entry name" value="PKS_KR"/>
</dbReference>
<dbReference type="SUPFAM" id="SSF53335">
    <property type="entry name" value="S-adenosyl-L-methionine-dependent methyltransferases"/>
    <property type="match status" value="1"/>
</dbReference>
<dbReference type="InterPro" id="IPR020615">
    <property type="entry name" value="Thiolase_acyl_enz_int_AS"/>
</dbReference>
<dbReference type="InterPro" id="IPR054514">
    <property type="entry name" value="RhiE-like_linker"/>
</dbReference>
<gene>
    <name evidence="16" type="ORF">SAMN05661086_03037</name>
</gene>
<dbReference type="PROSITE" id="PS52004">
    <property type="entry name" value="KS3_2"/>
    <property type="match status" value="4"/>
</dbReference>
<dbReference type="SUPFAM" id="SSF51735">
    <property type="entry name" value="NAD(P)-binding Rossmann-fold domains"/>
    <property type="match status" value="2"/>
</dbReference>
<dbReference type="Pfam" id="PF00550">
    <property type="entry name" value="PP-binding"/>
    <property type="match status" value="5"/>
</dbReference>
<dbReference type="Pfam" id="PF00109">
    <property type="entry name" value="ketoacyl-synt"/>
    <property type="match status" value="4"/>
</dbReference>
<dbReference type="SMART" id="SM00825">
    <property type="entry name" value="PKS_KS"/>
    <property type="match status" value="4"/>
</dbReference>
<evidence type="ECO:0000256" key="6">
    <source>
        <dbReference type="ARBA" id="ARBA00022490"/>
    </source>
</evidence>
<dbReference type="Gene3D" id="3.30.559.30">
    <property type="entry name" value="Nonribosomal peptide synthetase, condensation domain"/>
    <property type="match status" value="1"/>
</dbReference>
<name>A0A1I6L3W2_9FIRM</name>
<dbReference type="SMART" id="SM00822">
    <property type="entry name" value="PKS_KR"/>
    <property type="match status" value="2"/>
</dbReference>
<feature type="domain" description="Ketosynthase family 3 (KS3)" evidence="14">
    <location>
        <begin position="2975"/>
        <end position="3405"/>
    </location>
</feature>
<keyword evidence="5" id="KW-0596">Phosphopantetheine</keyword>
<dbReference type="InterPro" id="IPR025110">
    <property type="entry name" value="AMP-bd_C"/>
</dbReference>
<evidence type="ECO:0000256" key="7">
    <source>
        <dbReference type="ARBA" id="ARBA00022553"/>
    </source>
</evidence>
<dbReference type="Gene3D" id="3.40.50.980">
    <property type="match status" value="2"/>
</dbReference>
<comment type="function">
    <text evidence="2">Involved in some intermediate steps for the synthesis of the antibiotic polyketide bacillaene which is involved in secondary metabolism.</text>
</comment>
<dbReference type="GO" id="GO:0005737">
    <property type="term" value="C:cytoplasm"/>
    <property type="evidence" value="ECO:0007669"/>
    <property type="project" value="UniProtKB-SubCell"/>
</dbReference>
<dbReference type="Gene3D" id="1.10.1240.100">
    <property type="match status" value="3"/>
</dbReference>
<feature type="active site" description="Proton donor; for dehydratase activity" evidence="11">
    <location>
        <position position="3749"/>
    </location>
</feature>
<evidence type="ECO:0000256" key="1">
    <source>
        <dbReference type="ARBA" id="ARBA00001957"/>
    </source>
</evidence>
<evidence type="ECO:0000256" key="9">
    <source>
        <dbReference type="ARBA" id="ARBA00022737"/>
    </source>
</evidence>
<keyword evidence="8" id="KW-0808">Transferase</keyword>
<dbReference type="InterPro" id="IPR050091">
    <property type="entry name" value="PKS_NRPS_Biosynth_Enz"/>
</dbReference>
<dbReference type="Pfam" id="PF13193">
    <property type="entry name" value="AMP-binding_C"/>
    <property type="match status" value="1"/>
</dbReference>
<dbReference type="RefSeq" id="WP_092562548.1">
    <property type="nucleotide sequence ID" value="NZ_FOYZ01000013.1"/>
</dbReference>
<feature type="region of interest" description="C-terminal hotdog fold" evidence="11">
    <location>
        <begin position="3690"/>
        <end position="3830"/>
    </location>
</feature>
<dbReference type="Pfam" id="PF21089">
    <property type="entry name" value="PKS_DH_N"/>
    <property type="match status" value="3"/>
</dbReference>
<dbReference type="SMART" id="SM00823">
    <property type="entry name" value="PKS_PP"/>
    <property type="match status" value="5"/>
</dbReference>
<comment type="cofactor">
    <cofactor evidence="1">
        <name>pantetheine 4'-phosphate</name>
        <dbReference type="ChEBI" id="CHEBI:47942"/>
    </cofactor>
</comment>
<dbReference type="InterPro" id="IPR009081">
    <property type="entry name" value="PP-bd_ACP"/>
</dbReference>
<dbReference type="Pfam" id="PF08242">
    <property type="entry name" value="Methyltransf_12"/>
    <property type="match status" value="1"/>
</dbReference>
<feature type="region of interest" description="N-terminal hotdog fold" evidence="11">
    <location>
        <begin position="1699"/>
        <end position="1817"/>
    </location>
</feature>
<keyword evidence="6" id="KW-0963">Cytoplasm</keyword>
<dbReference type="GO" id="GO:0071770">
    <property type="term" value="P:DIM/DIP cell wall layer assembly"/>
    <property type="evidence" value="ECO:0007669"/>
    <property type="project" value="TreeGrafter"/>
</dbReference>
<dbReference type="SUPFAM" id="SSF52777">
    <property type="entry name" value="CoA-dependent acyltransferases"/>
    <property type="match status" value="2"/>
</dbReference>
<dbReference type="Gene3D" id="3.10.129.110">
    <property type="entry name" value="Polyketide synthase dehydratase"/>
    <property type="match status" value="3"/>
</dbReference>
<evidence type="ECO:0000256" key="10">
    <source>
        <dbReference type="ARBA" id="ARBA00023268"/>
    </source>
</evidence>
<accession>A0A1I6L3W2</accession>
<dbReference type="InterPro" id="IPR000873">
    <property type="entry name" value="AMP-dep_synth/lig_dom"/>
</dbReference>
<dbReference type="InterPro" id="IPR014030">
    <property type="entry name" value="Ketoacyl_synth_N"/>
</dbReference>
<evidence type="ECO:0000256" key="2">
    <source>
        <dbReference type="ARBA" id="ARBA00003299"/>
    </source>
</evidence>
<dbReference type="InterPro" id="IPR036736">
    <property type="entry name" value="ACP-like_sf"/>
</dbReference>
<feature type="coiled-coil region" evidence="12">
    <location>
        <begin position="866"/>
        <end position="900"/>
    </location>
</feature>
<feature type="active site" description="Proton acceptor; for dehydratase activity" evidence="11">
    <location>
        <position position="1731"/>
    </location>
</feature>
<feature type="domain" description="PKS/mFAS DH" evidence="15">
    <location>
        <begin position="4695"/>
        <end position="4970"/>
    </location>
</feature>
<dbReference type="SUPFAM" id="SSF56801">
    <property type="entry name" value="Acetyl-CoA synthetase-like"/>
    <property type="match status" value="1"/>
</dbReference>
<dbReference type="STRING" id="37658.SAMN05661086_03037"/>
<dbReference type="Pfam" id="PF14765">
    <property type="entry name" value="PS-DH"/>
    <property type="match status" value="3"/>
</dbReference>
<dbReference type="InterPro" id="IPR006162">
    <property type="entry name" value="Ppantetheine_attach_site"/>
</dbReference>
<dbReference type="SUPFAM" id="SSF53901">
    <property type="entry name" value="Thiolase-like"/>
    <property type="match status" value="4"/>
</dbReference>
<dbReference type="GO" id="GO:0004312">
    <property type="term" value="F:fatty acid synthase activity"/>
    <property type="evidence" value="ECO:0007669"/>
    <property type="project" value="TreeGrafter"/>
</dbReference>
<dbReference type="PROSITE" id="PS00606">
    <property type="entry name" value="KS3_1"/>
    <property type="match status" value="4"/>
</dbReference>
<dbReference type="Pfam" id="PF00501">
    <property type="entry name" value="AMP-binding"/>
    <property type="match status" value="1"/>
</dbReference>
<dbReference type="Pfam" id="PF02801">
    <property type="entry name" value="Ketoacyl-synt_C"/>
    <property type="match status" value="4"/>
</dbReference>
<dbReference type="InterPro" id="IPR049551">
    <property type="entry name" value="PKS_DH_C"/>
</dbReference>
<dbReference type="InterPro" id="IPR023213">
    <property type="entry name" value="CAT-like_dom_sf"/>
</dbReference>
<evidence type="ECO:0000313" key="16">
    <source>
        <dbReference type="EMBL" id="SFR98117.1"/>
    </source>
</evidence>
<dbReference type="PROSITE" id="PS50075">
    <property type="entry name" value="CARRIER"/>
    <property type="match status" value="3"/>
</dbReference>
<evidence type="ECO:0000259" key="14">
    <source>
        <dbReference type="PROSITE" id="PS52004"/>
    </source>
</evidence>
<feature type="region of interest" description="N-terminal hotdog fold" evidence="11">
    <location>
        <begin position="4695"/>
        <end position="4809"/>
    </location>
</feature>
<dbReference type="Gene3D" id="3.40.47.10">
    <property type="match status" value="4"/>
</dbReference>
<organism evidence="16 17">
    <name type="scientific">Anaeromicropila populeti</name>
    <dbReference type="NCBI Taxonomy" id="37658"/>
    <lineage>
        <taxon>Bacteria</taxon>
        <taxon>Bacillati</taxon>
        <taxon>Bacillota</taxon>
        <taxon>Clostridia</taxon>
        <taxon>Lachnospirales</taxon>
        <taxon>Lachnospiraceae</taxon>
        <taxon>Anaeromicropila</taxon>
    </lineage>
</organism>
<dbReference type="InterPro" id="IPR013217">
    <property type="entry name" value="Methyltransf_12"/>
</dbReference>
<dbReference type="InterPro" id="IPR010071">
    <property type="entry name" value="AA_adenyl_dom"/>
</dbReference>
<feature type="domain" description="PKS/mFAS DH" evidence="15">
    <location>
        <begin position="1699"/>
        <end position="1970"/>
    </location>
</feature>
<dbReference type="InterPro" id="IPR020845">
    <property type="entry name" value="AMP-binding_CS"/>
</dbReference>
<feature type="domain" description="Ketosynthase family 3 (KS3)" evidence="14">
    <location>
        <begin position="3977"/>
        <end position="4414"/>
    </location>
</feature>
<feature type="domain" description="Carrier" evidence="13">
    <location>
        <begin position="6225"/>
        <end position="6306"/>
    </location>
</feature>
<feature type="region of interest" description="C-terminal hotdog fold" evidence="11">
    <location>
        <begin position="4824"/>
        <end position="4970"/>
    </location>
</feature>
<dbReference type="Pfam" id="PF16197">
    <property type="entry name" value="KAsynt_C_assoc"/>
    <property type="match status" value="1"/>
</dbReference>
<dbReference type="InterPro" id="IPR036291">
    <property type="entry name" value="NAD(P)-bd_dom_sf"/>
</dbReference>
<keyword evidence="10" id="KW-0511">Multifunctional enzyme</keyword>
<dbReference type="PROSITE" id="PS00455">
    <property type="entry name" value="AMP_BINDING"/>
    <property type="match status" value="1"/>
</dbReference>
<dbReference type="FunFam" id="3.40.50.980:FF:000001">
    <property type="entry name" value="Non-ribosomal peptide synthetase"/>
    <property type="match status" value="1"/>
</dbReference>
<comment type="caution">
    <text evidence="11">Lacks conserved residue(s) required for the propagation of feature annotation.</text>
</comment>
<dbReference type="EMBL" id="FOYZ01000013">
    <property type="protein sequence ID" value="SFR98117.1"/>
    <property type="molecule type" value="Genomic_DNA"/>
</dbReference>
<evidence type="ECO:0000256" key="3">
    <source>
        <dbReference type="ARBA" id="ARBA00004496"/>
    </source>
</evidence>
<protein>
    <submittedName>
        <fullName evidence="16">Amino acid adenylation domain-containing protein</fullName>
    </submittedName>
</protein>
<dbReference type="Pfam" id="PF00668">
    <property type="entry name" value="Condensation"/>
    <property type="match status" value="1"/>
</dbReference>
<dbReference type="InterPro" id="IPR049900">
    <property type="entry name" value="PKS_mFAS_DH"/>
</dbReference>
<dbReference type="InterPro" id="IPR018201">
    <property type="entry name" value="Ketoacyl_synth_AS"/>
</dbReference>
<sequence length="6355" mass="721122">MNENFYSMVADGQLSIEEALERMKTIAETDQTEERLMELSSGQKGLWTIYNIVRENYAYNIPIAFTISKTVDLAKLKDSFNKLAEKNPQLRTVILMKGGKVVQKIQDEYSLNYSQIDITGMSKEETNKLLFEKAHVPFHLEEEELFRIYVFTGQEESIVLLNIHHIIFDGISSDILLRELEEIYFDQYEENEYKASYGKFINWQKQMMSGKEGEEHKKYWLSMLSGKKCSLKLPYDYEKPSIPQFSGSHYSMSLGEDELMRLRHIAEQTGVTLSTVMLSAYSILLNFLVKEKNISIVMPVAGRPDIQFESTIGYFMNLVIILSQIEPESTFEELVKNTQDIIFEVIQHSDYPYQTILQDLRKETNGIVEANNVAFYYQNWITPTERKQKLIQNIFGEIRQEGEFDLALELIENTNEMQIYLKYNTSLFDESSIKKIAAQYLDVLKAVSQNVNIAVGDILRDDQSIHNLNVKRDYDLTISTFDLFEKTVKEFPDKIAVKFNEEEYTYAKLYKESIQLGNYLKEQGVQTGHVVGIYMKRSIEMLIGLLGIMASGATYVPCDPLYPAERIQMMIEDSNLEMLLTETELCEKLTFGKKVVCYDLMKNEWKNQPEIMYRQPISDEIAYMIFTSGSTGRPKGVKVLHKGLTNFLLSMMEKPGFTSNDSLLAITTICFDISYLELYLPIVCGGTVEIVSDDICRDGIKLKEKLEKSQFTVMQATPATWQMLLQAEWSKKLPIKILCGGEALSKALADKLLIRCDELWNMYGPTETTIWSTVKKIESNEKITIGYPIANTWLYILDEEQKVCSIGTSGELCIGGAGLSAGYVNRPKETQENFILYKENGVETALYRTGDMAVFLPNGEVECLGRKDFQIKIRGFRVELEEIENAIKKIEDVMDAVVVQKELPEEKSILAAYLIMKKGKRPDSKKYIEFLKSKLPHYMVPAKYIEIEQFPKTLNDKIDRKTLSNWDIAVEKQKNNSMELDESNSTDIKEILIQDVIELIRESIDLELGELDCETNIGELGFDSISFTTLVVALNSKYGLKLNATIFYEYLTVGALCRYLAESFSEDICRDERFKVKNCSTKKEMMDSKTEERRKIAIIGIAGMLPGADNLNDFWNVLKEEKDMISAIPKERWDFSELNSNQEQSFNFGSFLENIYDFDPLFFGLSPREVEIMDPQQRLFLKSVWEAIEDAGYKVSDYSGSRMGVYVGCTGTDFMDVLKASKEEIKAHSISGVSSTIIPNRVSYLLNFHGPSVVVNSACSSSLVAVHHAVSALQSGECDTAIAGGVNLMLSPFTQLALGKTGMLSPDGRCKTFDESANGYVRGEGVAAILLKPLEEAEKDKDHIYGVVLASSENHGGKSTSLTAPNVTAEAELIIDAVRKSKVNPLSISYIECHGTGTALGDPIEINGLNKAFQTVFEEQNIQFDGKAYCGVGSIKSSIGHLEACAGIASLVKVLLAMKNKQVPSNIHLKKVNKMIETENSPFFVVKDSYEWKNQIDENKNVLPYRAGVSSFGFGGVNAHVVLEEYRTTKLREELLSTEKPYLIVLSAKTTNSLKKSAEKLKQFLINNEDVKIENLAYTLIVGREEYNERLALTAVTVREVINKLERFLLGQADTNIYIGNTQGYKKNPDDDKQIIGMDLAAIAGEWVAGTKYNLRKLFSEKYARISLPTYAFDNKEYKIEIDFTKQLSNANVKNVSMGEMIDCLVPTHNFGSDYAFKKIFTGKERVVADHVVEDSPILPGTAYLEMVAEGISKVTTRGFTIEKVNWIAPLPIVNETEIFLMFKNYKEERVKFEITSCSMTGTVHAVGFVQLQDTIVSNGKLLAIESLKKLYDRQLNGKEYYSHIKEAGIDYREYFQGIQEIWFNRESALSRIELPAEYQAETEKYVLHPVLADLALQTMAVLIENENGPKIPFMVNKVEYRNKMSEKGYAYAVHNANDSFTIELCNEYNEVCVRLSEVTNREIQAKKQQKYYAPIWIKDNSYEYIQTRTKRVEKNTVIITNAVHCAWIDQFINGFQSGITILTGMINKKQSENCWVIDVREKDSIENVLTAFSQKEQIKQIYFIPQSLETDSIAESEDNSVLLLHRIIKLLDKLNYKEIDLMAVTQNNFDIVGTENGNSYTASVFGLASVAAVEYPGWNIKYIDVDFNEAIDDNAVNRLLQWQDTEIANNCFYAIRNQEWYKRIIAPVNINNANSQKCFRNNGVYFIIGGLGGIGFSLSEYLIKKVNAKIVLIGRSALEQEKQNKLNQLRRLGSEVLYIQADVSEYEQLQQAKGIALEKFGVIHGVIHSALLLEDQPLNQLTEEAFKHVLSVKTSGTVNVFEVFKKDRLDFMLFFSSINAFIQSYSQANYSAGCVFQDAYVQAHRREMSYPVNIINWSYWDEVGIVSKERYKQHFNRLGIKGIHTIEGIKDIENILESSCSQVIVIKTNKNILQKMSYEDSVCLEAAVKNILTAKIESIHTNEDQKETLYQEMEYIQQIEEYAVMLLRQTVGEIGVETDYLYSPEQLFEQLQITNQYKGLFDVILTILEQYGYAKKKNNLIQFFKYDGFESQISKIKNEISIHRTELMPYINLLDICFHSYINILTGKKDHMEVLFPGGSKELVEPIYKGNRLVDFYNNQVAEIVYELTKSFVQKNKELKVKIVEIGAGTGGTSAAVFRRLEELKDNVIYYYTDISAGFTVFGEKNYGSQNPYAVFKVLNIEKSIKEQGFEQNSIDICFASNAIHATKCIRETLQNIKLLLKHNGVFLLNELTERQVFSTLTFGLTTGWWLFEDGSERISGSPLLSVEMWKKQLYQNGFYEVENVAVIEDESHSKNQSIIMGRSNGVAQIQTCLPTAQKTDSKLVPQIEKQSEEPIKEKVYQYLLTLFAQTLKVEENLIKGSVPYESYGIDSMLIIELNKEFEQQFGEFPSTVLFEYNTLNKLTDYFIENYETQLVVMLGENTSPLIPETEIKTELQENFSMESEVAVEDINRISEIAIIGLAGKYPEADTLHEFWENLCLGKDMVKKVPEDRWNHDEFYVENGEKLGESYTQVGTFLRNVYGFDSEFFEIKDEMAQNIDPQERLFMETVWHLLEDAGYPFRSLSEKGDIVGVYVGTMYGDYGTLAAANSTKDNYNNAQSSYWLIANRISSYYDFRGPSIAVDTACSSSLTSIHLACQSIITGECDTAVAGGINIMLDARHYLKLNSVHNLSPTGQTKSFGNGADGFVVGEGVGAVLLKPLDKAIIDNDKIYGVIKGTAANSNGNTSSFMSPSPSMQAELIDRVIKKAGVHPRTINYIEAHGTGTNFGDPIEIRGLEKAFSPYTTETDFCAIGTVKSNIGHLEAAAGVSALTKVLLQIQHGKLLPIHNYKEMSPYIKLNKSPFYLQTTLSDWKCVELDGKRFPRRAGISSFGAGGSNTHIIVEEFMGEEKRNVNRNAMQAVIVVSAKKKAQLYQYVQMLLDFLQENETVDIYDFAYTLQVARFHMKERMAFVADSREDIICKFNSFLEKDENEYIFAGAAATDEMEEMSLHQINLEKYEEVLEVVKLWVSGKNIKWRSLYQNNYNLLTLPNYPFEHKELQFLSKEKSMFQYFYSYEEAYLQDHISFGEEVLLGVTHLCLAIEAIEKTYGKLEGLCIHQFLLLEPVVVKEKERVEIRIELSQSNEKLFFKSLYRKDSELQLKEAAQGEFGFSKIQAAGSNEVESFLKNCEKQYSKTEIYYNKWPGVYGNSLQTVENAYVLGNEVLGKLQVAETLLQDGHSYKVHPAILDGAMVSRCALIEEEERVPLIPLMIKNVTVYKETSKNCYSQVRRIKVNEEMWELDIKVFNMSGELLIEMEGLILKRVRGVEMSSEVELMSSSLNLENKEPDKKGTFKHMLQMYVLNKLSHVIQVEPKKIDTKKNFMDMGIQSMDFVHMAQEIEVDIKDELYPTVFFEYSNVMEITDYFLENHRSQFETLFSTKQLDSEKKVISKSAEVSMNKNRVNMNHLNLEKKKEKEKCPVAIVGLSAIMPNSESLVDFFEKISLQQELITEIPADRWKWQDYYKGDSDDTSKTNVIRGGFMKEVDKFDHSFFGISPREAALMDPQQRIALELAWKTIEDAGYSPLDFSGSKTGVFIGVAGHDYSNVLNESYVESESQALTGNTHNILAGRISFLLNLLGPSEPIDTACSSALVAIHRAIQNIEDGTCEMALAGGINLIAHPALFVSFDNVGILSKNGTCRAFDKDADGTVRGEGAGLLLLKPLDRAIEDKDHIYAVVKGSAVNHGGHASSLTAPNQKQQTQVIIDAINKAEVVPETITYIEAHGTGTSLGDPIEIDGLKLAYKKLWNNYNNRKYEEPYCAIGSVKNNIGHLETASGIASIVKVIFSMKYQTIVGNANFTTLNPYIKIANTPFYISETTKKWNHIMDEQGNEVPYRAGISAFGFSGVNAHMILEEYKEHRKEDGNNVGSQLIPLSAKGSEELRQYVQLLQNTMISSCVTRSITEDRICIDKLVKTIISEVLFMDQTLLKDDMSLMECGFDFTTISLLVDQVNTKYEELIQYQDITVLNTIAQVVDLICQRRGTEDKIPNQTMNETTKISLQELAYTLQKSRSYMPIRVAFVAESIEELKIQLDGFLNGVKTVPGMYYYENRTMDDQYEENSEEIFMYVKNKCLDKIAECWCKGCEIHQWEMLHEGKVNKISLPGYPFKKIRHWVRKLEDETNKNIGKREALTEALTELLDKNISDLNGLKFEKRMDKDNLFVNEHRLNGIKTLPGVVYLEMARMAGSIVNTKEDVIGLNNVIWSSPIQVLSDSQNVLIQVKHQNTSEFIIGTDESTRNAQGEIEYGLSQESTEKININEIKNNCTYQMFDKEFYQYFEKAGFQYGDSFKSIKEIQFSDTVAISKIELSKKFEDGTNEYVLNPLVLEGALQTAGHLINLSNKNQQPSIPFAIEAVKIYSRLDSTCYAVASFMENMDHETVKHMKILLVDETGRVLVEISNYMTREISLKNKFETAVYQPVWNEKSIVPAMENVGVLTVLADDNEIIEKIKKITDIPVISVKQGTSFEKLSDMEYCINGMNDACCQQLLREIKRISAENVMIINLWNSTAEYSDEKEEVDKQLAAGLFHVLSFNKAFNMEKNLNNVTYLYLYPMNNAISMAMSGFLKTMNRENAKVFYKMAGFADASEALVMAVEEINGVQEDVEVLYKEKKRYVKEMKELSISQAESEKTFKTEGVYWITGGMGGAGFATALHLARNYKAKLILSGRTALNESIKNRVSKLCAEGGEAIYLQGDISKYDDVVNILEQVHLRYQVLNGIIHCAGCIKDELAIHKNKEEIWNVLNAKVLGTINLDRATQFEKMDFLMLFSSITAVLGNVGQCDYAYANSFLDSFSSYRNTLRETGKRNGTTISINWPLLEDGTIGVTKQAKEYMEQMLHLKGMSSENVCNMMEEVILLSVPQVMVLHGIKSRFYQLFENKKRIQTDKENTGNTVENQKELYDKLMSDLIKMVAKISYMEEKDILIDAILDDYGFDSIVITEFTSDLRKQYNMNVTPAIFFELEKTTLRNLCQYLVKAFEEELYREYSIDEKSMSKPEEKPIMELVEDKKDESFFPVFQKKEMIFEEQRHMNRLNQEEYEPIAIIGLAGMLPQSADLSEFWEHMMLNENLLTVVPKERWNWEEHYGDPHAEGKTLCKWGGFIKDVADFDARFFNMSPREAILLDPQQRIFLETAWKSVENAGYKPSQISKTQTGVFVGVTNSEYTERYSKADIKLDGHAISSNAHFLIANRVSYYMDLKGPSETIDTACSSSAVAIHRAARALQDRECDLALAGGVNVLASPNSNIGFDASGMLSHDGKIKTFDESADGFVRGEGVGIIVLKRLADAIRDKDNIQSVIISSAINHSGNSKSFTSPNPNGEAAVITKAVQQCKINPEDISYIELQGTGSLLGDSVEVQGLRKAYRNLGVKMSGEAKCGLGSVKPNIGHLESASGIASLFKVILAMKNNVIPASINLSNMNPYLDLEHSNFYYIAENQEWKNEVDVLGNRKPRYAGVNVFGAGGTNAHIILQDYTQVKPKRNAGSKEEVIVFSAKTKMSLLEIMKQTADYVEKNPMLDIRDIAYTLQNGRDAMVERVAIIAATTDKLIESIRLIVEKQSMDNLPSNIYYNKLQAETSAMFELFDDEDIRNEVVQKAIQKKDYFKIGKLWANGMEISWDALYDETRCRIELPTYCFERKSYWLEIKPQTISEDKKADSPKLEYVDIFESKEAANAMDKKNWIQKYLLNVIGEFLYMKPEEILVTEELYSLGFDSLMFAKFKYKIESELNIVVSLAEIAECKTIEDFTGYLEGQEISRFNVDSNEIQMESIDQLNQIVADVGITSLSEDKIDELLLKIKDSCFL</sequence>
<dbReference type="CDD" id="cd02440">
    <property type="entry name" value="AdoMet_MTases"/>
    <property type="match status" value="1"/>
</dbReference>
<dbReference type="Gene3D" id="3.30.70.3290">
    <property type="match status" value="1"/>
</dbReference>
<feature type="domain" description="Carrier" evidence="13">
    <location>
        <begin position="983"/>
        <end position="1064"/>
    </location>
</feature>
<evidence type="ECO:0000256" key="12">
    <source>
        <dbReference type="SAM" id="Coils"/>
    </source>
</evidence>
<feature type="active site" description="Proton acceptor; for dehydratase activity" evidence="11">
    <location>
        <position position="3584"/>
    </location>
</feature>
<dbReference type="Pfam" id="PF08659">
    <property type="entry name" value="KR"/>
    <property type="match status" value="2"/>
</dbReference>
<dbReference type="OrthoDB" id="1983847at2"/>
<feature type="region of interest" description="N-terminal hotdog fold" evidence="11">
    <location>
        <begin position="3553"/>
        <end position="3676"/>
    </location>
</feature>
<dbReference type="InterPro" id="IPR020806">
    <property type="entry name" value="PKS_PP-bd"/>
</dbReference>
<dbReference type="SMART" id="SM01294">
    <property type="entry name" value="PKS_PP_betabranch"/>
    <property type="match status" value="1"/>
</dbReference>
<dbReference type="InterPro" id="IPR014031">
    <property type="entry name" value="Ketoacyl_synth_C"/>
</dbReference>
<evidence type="ECO:0000256" key="11">
    <source>
        <dbReference type="PROSITE-ProRule" id="PRU01363"/>
    </source>
</evidence>
<dbReference type="GO" id="GO:0031177">
    <property type="term" value="F:phosphopantetheine binding"/>
    <property type="evidence" value="ECO:0007669"/>
    <property type="project" value="InterPro"/>
</dbReference>
<proteinExistence type="predicted"/>
<dbReference type="Proteomes" id="UP000199659">
    <property type="component" value="Unassembled WGS sequence"/>
</dbReference>
<dbReference type="NCBIfam" id="TIGR01733">
    <property type="entry name" value="AA-adenyl-dom"/>
    <property type="match status" value="1"/>
</dbReference>
<evidence type="ECO:0000313" key="17">
    <source>
        <dbReference type="Proteomes" id="UP000199659"/>
    </source>
</evidence>
<feature type="active site" description="Proton donor; for dehydratase activity" evidence="11">
    <location>
        <position position="1894"/>
    </location>
</feature>
<comment type="subcellular location">
    <subcellularLocation>
        <location evidence="3">Cytoplasm</location>
    </subcellularLocation>
</comment>
<feature type="domain" description="Ketosynthase family 3 (KS3)" evidence="14">
    <location>
        <begin position="5594"/>
        <end position="6026"/>
    </location>
</feature>
<dbReference type="InterPro" id="IPR020807">
    <property type="entry name" value="PKS_DH"/>
</dbReference>